<protein>
    <submittedName>
        <fullName evidence="5">Fumarylacetoacetate hydrolase family protein</fullName>
    </submittedName>
</protein>
<reference evidence="5 6" key="1">
    <citation type="submission" date="2020-11" db="EMBL/GenBank/DDBJ databases">
        <title>Pseudonocardia abyssalis sp. nov. and Pseudonocardia oceani sp. nov., description and phylogenomic analysis of two novel actinomycetes isolated from the deep Southern Ocean.</title>
        <authorList>
            <person name="Parra J."/>
        </authorList>
    </citation>
    <scope>NUCLEOTIDE SEQUENCE [LARGE SCALE GENOMIC DNA]</scope>
    <source>
        <strain evidence="6">KRD185</strain>
    </source>
</reference>
<accession>A0ABS6U454</accession>
<evidence type="ECO:0000259" key="4">
    <source>
        <dbReference type="Pfam" id="PF10370"/>
    </source>
</evidence>
<evidence type="ECO:0000256" key="2">
    <source>
        <dbReference type="ARBA" id="ARBA00022723"/>
    </source>
</evidence>
<dbReference type="InterPro" id="IPR018833">
    <property type="entry name" value="Rv2993c-like_N"/>
</dbReference>
<name>A0ABS6U454_9PSEU</name>
<dbReference type="InterPro" id="IPR051121">
    <property type="entry name" value="FAH"/>
</dbReference>
<dbReference type="InterPro" id="IPR011234">
    <property type="entry name" value="Fumarylacetoacetase-like_C"/>
</dbReference>
<organism evidence="5 6">
    <name type="scientific">Pseudonocardia oceani</name>
    <dbReference type="NCBI Taxonomy" id="2792013"/>
    <lineage>
        <taxon>Bacteria</taxon>
        <taxon>Bacillati</taxon>
        <taxon>Actinomycetota</taxon>
        <taxon>Actinomycetes</taxon>
        <taxon>Pseudonocardiales</taxon>
        <taxon>Pseudonocardiaceae</taxon>
        <taxon>Pseudonocardia</taxon>
    </lineage>
</organism>
<dbReference type="Proteomes" id="UP000694300">
    <property type="component" value="Unassembled WGS sequence"/>
</dbReference>
<keyword evidence="5" id="KW-0378">Hydrolase</keyword>
<dbReference type="EMBL" id="JADQDF010000001">
    <property type="protein sequence ID" value="MBW0126993.1"/>
    <property type="molecule type" value="Genomic_DNA"/>
</dbReference>
<evidence type="ECO:0000313" key="6">
    <source>
        <dbReference type="Proteomes" id="UP000694300"/>
    </source>
</evidence>
<dbReference type="GO" id="GO:0016787">
    <property type="term" value="F:hydrolase activity"/>
    <property type="evidence" value="ECO:0007669"/>
    <property type="project" value="UniProtKB-KW"/>
</dbReference>
<dbReference type="Pfam" id="PF01557">
    <property type="entry name" value="FAA_hydrolase"/>
    <property type="match status" value="1"/>
</dbReference>
<keyword evidence="2" id="KW-0479">Metal-binding</keyword>
<gene>
    <name evidence="5" type="ORF">I4I82_04775</name>
</gene>
<evidence type="ECO:0000256" key="1">
    <source>
        <dbReference type="ARBA" id="ARBA00010211"/>
    </source>
</evidence>
<dbReference type="RefSeq" id="WP_218590475.1">
    <property type="nucleotide sequence ID" value="NZ_JADQDE010000158.1"/>
</dbReference>
<feature type="domain" description="Fumarylacetoacetase-like C-terminal" evidence="3">
    <location>
        <begin position="68"/>
        <end position="278"/>
    </location>
</feature>
<evidence type="ECO:0000313" key="5">
    <source>
        <dbReference type="EMBL" id="MBW0126993.1"/>
    </source>
</evidence>
<evidence type="ECO:0000259" key="3">
    <source>
        <dbReference type="Pfam" id="PF01557"/>
    </source>
</evidence>
<feature type="domain" description="Rv2993c-like N-terminal" evidence="4">
    <location>
        <begin position="1"/>
        <end position="62"/>
    </location>
</feature>
<dbReference type="PANTHER" id="PTHR42796:SF4">
    <property type="entry name" value="FUMARYLACETOACETATE HYDROLASE DOMAIN-CONTAINING PROTEIN 2A"/>
    <property type="match status" value="1"/>
</dbReference>
<sequence>MRLARFTRPDGREGFGVVDGEQVVDLAARVPSLLTLLADPAAAATADGDPRFAVADVRWLPPVTDAAKIVCAGLNFSTHAAETAHGAPTTRTATDHPTLFTRFPDSFVGAGEAVVRGPEGGQLDWEGEAALVIGTPGRRIPEASALEHVAGWTCMAENSVRDWQLHSGQAVAGKNWEASGALGPWVVTADEIGDKALTVTTRLNGDVVQHDTTDHLTFPAAALIAYVSTFTSLRTGDVIALGTPQGVGFRQDPPRFLRPGDEVEVEVDLVGVLRHAVVDAPATDGS</sequence>
<dbReference type="Pfam" id="PF10370">
    <property type="entry name" value="Rv2993c-like_N"/>
    <property type="match status" value="1"/>
</dbReference>
<comment type="similarity">
    <text evidence="1">Belongs to the FAH family.</text>
</comment>
<keyword evidence="6" id="KW-1185">Reference proteome</keyword>
<dbReference type="PANTHER" id="PTHR42796">
    <property type="entry name" value="FUMARYLACETOACETATE HYDROLASE DOMAIN-CONTAINING PROTEIN 2A-RELATED"/>
    <property type="match status" value="1"/>
</dbReference>
<comment type="caution">
    <text evidence="5">The sequence shown here is derived from an EMBL/GenBank/DDBJ whole genome shotgun (WGS) entry which is preliminary data.</text>
</comment>
<proteinExistence type="inferred from homology"/>